<proteinExistence type="predicted"/>
<reference evidence="1 2" key="1">
    <citation type="submission" date="2018-08" db="EMBL/GenBank/DDBJ databases">
        <title>Genome and evolution of the arbuscular mycorrhizal fungus Diversispora epigaea (formerly Glomus versiforme) and its bacterial endosymbionts.</title>
        <authorList>
            <person name="Sun X."/>
            <person name="Fei Z."/>
            <person name="Harrison M."/>
        </authorList>
    </citation>
    <scope>NUCLEOTIDE SEQUENCE [LARGE SCALE GENOMIC DNA]</scope>
    <source>
        <strain evidence="1 2">IT104</strain>
    </source>
</reference>
<dbReference type="Proteomes" id="UP000266861">
    <property type="component" value="Unassembled WGS sequence"/>
</dbReference>
<organism evidence="1 2">
    <name type="scientific">Diversispora epigaea</name>
    <dbReference type="NCBI Taxonomy" id="1348612"/>
    <lineage>
        <taxon>Eukaryota</taxon>
        <taxon>Fungi</taxon>
        <taxon>Fungi incertae sedis</taxon>
        <taxon>Mucoromycota</taxon>
        <taxon>Glomeromycotina</taxon>
        <taxon>Glomeromycetes</taxon>
        <taxon>Diversisporales</taxon>
        <taxon>Diversisporaceae</taxon>
        <taxon>Diversispora</taxon>
    </lineage>
</organism>
<dbReference type="AlphaFoldDB" id="A0A397JEG6"/>
<evidence type="ECO:0000313" key="2">
    <source>
        <dbReference type="Proteomes" id="UP000266861"/>
    </source>
</evidence>
<dbReference type="EMBL" id="PQFF01000092">
    <property type="protein sequence ID" value="RHZ83060.1"/>
    <property type="molecule type" value="Genomic_DNA"/>
</dbReference>
<keyword evidence="2" id="KW-1185">Reference proteome</keyword>
<protein>
    <submittedName>
        <fullName evidence="1">Uncharacterized protein</fullName>
    </submittedName>
</protein>
<name>A0A397JEG6_9GLOM</name>
<accession>A0A397JEG6</accession>
<comment type="caution">
    <text evidence="1">The sequence shown here is derived from an EMBL/GenBank/DDBJ whole genome shotgun (WGS) entry which is preliminary data.</text>
</comment>
<gene>
    <name evidence="1" type="ORF">Glove_99g376</name>
</gene>
<evidence type="ECO:0000313" key="1">
    <source>
        <dbReference type="EMBL" id="RHZ83060.1"/>
    </source>
</evidence>
<sequence>MNDNYRLVKMKFIKLAISLTLIIYFAASSLASTVPPTPTSLPPPESLKMGKFFNKEKRSPDLAGDVGRIK</sequence>